<sequence length="718" mass="80409">MQNFPLMDISQSSGDLLPGMNSSRFGGGEFNDGFRDVFQDALQSPQNNKSPLPSDYNPLPDAGEGRHEQELSREEFAGVKDFLRQQGVSEQEIKNLEESFNESGLTWSELGDELGLDQEMTEMLMQAVKNASREGDSRKYESAGLRLDQKISEEDMDAVKTMLREQGISEQKIQKLKDSFQESGLTWSELGDELGLDREMTEMLMQSVKQEGWGSEDLMSGEMDDMWDEKITPEELDAIKEMLLEQGIDSSELQKLQEKVDNSELSWRELVSRLDMADSHPPMELSSGQRQDLVSFLSELGFNAQERKDLIRDVEQGRLDRVAEQLASRLDKMEDGQRVSLSRSQLESLLQGFRAQSRDRSEYSAFADKELGRSDLKNLLGMIRQDSRESRADGLLQGLKNAAGDSGSRLSREENSLLRMIEAAKEEGKGRSAERGNASANPEAEKKLKDTREKSERSQSMHSGRENSERSEGSKSSRENQDSRNERSGYSAVKDSQELRDQALSGEASRDGGRDSGSNNQDPWEKFLSRVRSDTSQEVRTAAAAAGAREASEAARQGGQAAQREQISQQVMEQVRSGTFKDMGQGKSKMTLQLNPPNLGMLSVVLKMQGSEVRAMVSTSNHEVAQVINDNLPQLRSSLEQQGLRVGKIDVHTQQPDNQPGSWQGREEHNKARDRMKKAMEKARLREMEQEGKGLFKPQKQETVFGKNMSSTGLSIFA</sequence>
<keyword evidence="3" id="KW-0969">Cilium</keyword>
<comment type="caution">
    <text evidence="3">The sequence shown here is derived from an EMBL/GenBank/DDBJ whole genome shotgun (WGS) entry which is preliminary data.</text>
</comment>
<dbReference type="Proteomes" id="UP000005496">
    <property type="component" value="Unassembled WGS sequence"/>
</dbReference>
<feature type="compositionally biased region" description="Basic and acidic residues" evidence="1">
    <location>
        <begin position="523"/>
        <end position="537"/>
    </location>
</feature>
<gene>
    <name evidence="3" type="ORF">Dthio_PD0616</name>
</gene>
<dbReference type="AlphaFoldDB" id="D6SRH4"/>
<feature type="region of interest" description="Disordered" evidence="1">
    <location>
        <begin position="389"/>
        <end position="567"/>
    </location>
</feature>
<keyword evidence="4" id="KW-1185">Reference proteome</keyword>
<dbReference type="OrthoDB" id="5468982at2"/>
<dbReference type="Gene3D" id="3.30.750.140">
    <property type="match status" value="1"/>
</dbReference>
<evidence type="ECO:0000256" key="1">
    <source>
        <dbReference type="SAM" id="MobiDB-lite"/>
    </source>
</evidence>
<evidence type="ECO:0000313" key="4">
    <source>
        <dbReference type="Proteomes" id="UP000005496"/>
    </source>
</evidence>
<dbReference type="eggNOG" id="COG3144">
    <property type="taxonomic scope" value="Bacteria"/>
</dbReference>
<dbReference type="RefSeq" id="WP_008870648.1">
    <property type="nucleotide sequence ID" value="NZ_ACJN02000003.1"/>
</dbReference>
<organism evidence="3 4">
    <name type="scientific">Desulfonatronospira thiodismutans ASO3-1</name>
    <dbReference type="NCBI Taxonomy" id="555779"/>
    <lineage>
        <taxon>Bacteria</taxon>
        <taxon>Pseudomonadati</taxon>
        <taxon>Thermodesulfobacteriota</taxon>
        <taxon>Desulfovibrionia</taxon>
        <taxon>Desulfovibrionales</taxon>
        <taxon>Desulfonatronovibrionaceae</taxon>
        <taxon>Desulfonatronospira</taxon>
    </lineage>
</organism>
<feature type="region of interest" description="Disordered" evidence="1">
    <location>
        <begin position="652"/>
        <end position="672"/>
    </location>
</feature>
<protein>
    <submittedName>
        <fullName evidence="3">Flagellar hook-length control protein</fullName>
    </submittedName>
</protein>
<dbReference type="PANTHER" id="PTHR37533:SF2">
    <property type="entry name" value="FLAGELLAR HOOK-LENGTH CONTROL PROTEIN"/>
    <property type="match status" value="1"/>
</dbReference>
<dbReference type="InterPro" id="IPR021136">
    <property type="entry name" value="Flagellar_hook_control-like_C"/>
</dbReference>
<feature type="compositionally biased region" description="Polar residues" evidence="1">
    <location>
        <begin position="652"/>
        <end position="662"/>
    </location>
</feature>
<dbReference type="EMBL" id="ACJN02000003">
    <property type="protein sequence ID" value="EFI33290.1"/>
    <property type="molecule type" value="Genomic_DNA"/>
</dbReference>
<dbReference type="Pfam" id="PF02120">
    <property type="entry name" value="Flg_hook"/>
    <property type="match status" value="1"/>
</dbReference>
<accession>D6SRH4</accession>
<dbReference type="CDD" id="cd17470">
    <property type="entry name" value="T3SS_Flik_C"/>
    <property type="match status" value="1"/>
</dbReference>
<proteinExistence type="predicted"/>
<evidence type="ECO:0000259" key="2">
    <source>
        <dbReference type="Pfam" id="PF02120"/>
    </source>
</evidence>
<feature type="compositionally biased region" description="Low complexity" evidence="1">
    <location>
        <begin position="538"/>
        <end position="566"/>
    </location>
</feature>
<keyword evidence="3" id="KW-0966">Cell projection</keyword>
<feature type="compositionally biased region" description="Basic and acidic residues" evidence="1">
    <location>
        <begin position="443"/>
        <end position="487"/>
    </location>
</feature>
<feature type="compositionally biased region" description="Basic and acidic residues" evidence="1">
    <location>
        <begin position="63"/>
        <end position="76"/>
    </location>
</feature>
<feature type="compositionally biased region" description="Polar residues" evidence="1">
    <location>
        <begin position="41"/>
        <end position="51"/>
    </location>
</feature>
<dbReference type="PANTHER" id="PTHR37533">
    <property type="entry name" value="FLAGELLAR HOOK-LENGTH CONTROL PROTEIN"/>
    <property type="match status" value="1"/>
</dbReference>
<reference evidence="3" key="1">
    <citation type="submission" date="2010-05" db="EMBL/GenBank/DDBJ databases">
        <title>The draft genome of Desulfonatronospira thiodismutans ASO3-1.</title>
        <authorList>
            <consortium name="US DOE Joint Genome Institute (JGI-PGF)"/>
            <person name="Lucas S."/>
            <person name="Copeland A."/>
            <person name="Lapidus A."/>
            <person name="Cheng J.-F."/>
            <person name="Bruce D."/>
            <person name="Goodwin L."/>
            <person name="Pitluck S."/>
            <person name="Chertkov O."/>
            <person name="Brettin T."/>
            <person name="Detter J.C."/>
            <person name="Han C."/>
            <person name="Land M.L."/>
            <person name="Hauser L."/>
            <person name="Kyrpides N."/>
            <person name="Mikhailova N."/>
            <person name="Muyzer G."/>
            <person name="Woyke T."/>
        </authorList>
    </citation>
    <scope>NUCLEOTIDE SEQUENCE [LARGE SCALE GENOMIC DNA]</scope>
    <source>
        <strain evidence="3">ASO3-1</strain>
    </source>
</reference>
<feature type="compositionally biased region" description="Basic and acidic residues" evidence="1">
    <location>
        <begin position="410"/>
        <end position="434"/>
    </location>
</feature>
<name>D6SRH4_9BACT</name>
<feature type="domain" description="Flagellar hook-length control protein-like C-terminal" evidence="2">
    <location>
        <begin position="582"/>
        <end position="659"/>
    </location>
</feature>
<dbReference type="InterPro" id="IPR052563">
    <property type="entry name" value="FliK"/>
</dbReference>
<feature type="region of interest" description="Disordered" evidence="1">
    <location>
        <begin position="1"/>
        <end position="76"/>
    </location>
</feature>
<dbReference type="InterPro" id="IPR038610">
    <property type="entry name" value="FliK-like_C_sf"/>
</dbReference>
<evidence type="ECO:0000313" key="3">
    <source>
        <dbReference type="EMBL" id="EFI33290.1"/>
    </source>
</evidence>
<feature type="compositionally biased region" description="Polar residues" evidence="1">
    <location>
        <begin position="1"/>
        <end position="24"/>
    </location>
</feature>
<keyword evidence="3" id="KW-0282">Flagellum</keyword>